<gene>
    <name evidence="1" type="ORF">J2S17_001849</name>
</gene>
<accession>A0ABU0AGQ2</accession>
<dbReference type="RefSeq" id="WP_307473982.1">
    <property type="nucleotide sequence ID" value="NZ_JAUSUB010000006.1"/>
</dbReference>
<comment type="caution">
    <text evidence="1">The sequence shown here is derived from an EMBL/GenBank/DDBJ whole genome shotgun (WGS) entry which is preliminary data.</text>
</comment>
<sequence>MQVEIKPPVISEETKKKMFAFFMKTSIPRIIAAESEKENFK</sequence>
<reference evidence="1 2" key="1">
    <citation type="submission" date="2023-07" db="EMBL/GenBank/DDBJ databases">
        <title>Genomic Encyclopedia of Type Strains, Phase IV (KMG-IV): sequencing the most valuable type-strain genomes for metagenomic binning, comparative biology and taxonomic classification.</title>
        <authorList>
            <person name="Goeker M."/>
        </authorList>
    </citation>
    <scope>NUCLEOTIDE SEQUENCE [LARGE SCALE GENOMIC DNA]</scope>
    <source>
        <strain evidence="1 2">DSM 23494</strain>
    </source>
</reference>
<organism evidence="1 2">
    <name type="scientific">Cytobacillus purgationiresistens</name>
    <dbReference type="NCBI Taxonomy" id="863449"/>
    <lineage>
        <taxon>Bacteria</taxon>
        <taxon>Bacillati</taxon>
        <taxon>Bacillota</taxon>
        <taxon>Bacilli</taxon>
        <taxon>Bacillales</taxon>
        <taxon>Bacillaceae</taxon>
        <taxon>Cytobacillus</taxon>
    </lineage>
</organism>
<protein>
    <submittedName>
        <fullName evidence="1">Uncharacterized protein</fullName>
    </submittedName>
</protein>
<evidence type="ECO:0000313" key="2">
    <source>
        <dbReference type="Proteomes" id="UP001238088"/>
    </source>
</evidence>
<proteinExistence type="predicted"/>
<evidence type="ECO:0000313" key="1">
    <source>
        <dbReference type="EMBL" id="MDQ0269977.1"/>
    </source>
</evidence>
<dbReference type="EMBL" id="JAUSUB010000006">
    <property type="protein sequence ID" value="MDQ0269977.1"/>
    <property type="molecule type" value="Genomic_DNA"/>
</dbReference>
<dbReference type="Proteomes" id="UP001238088">
    <property type="component" value="Unassembled WGS sequence"/>
</dbReference>
<keyword evidence="2" id="KW-1185">Reference proteome</keyword>
<name>A0ABU0AGQ2_9BACI</name>